<dbReference type="GeneID" id="3541636"/>
<evidence type="ECO:0000313" key="2">
    <source>
        <dbReference type="EMBL" id="EAN88925.1"/>
    </source>
</evidence>
<protein>
    <submittedName>
        <fullName evidence="2">Uncharacterized protein</fullName>
    </submittedName>
</protein>
<feature type="compositionally biased region" description="Polar residues" evidence="1">
    <location>
        <begin position="316"/>
        <end position="325"/>
    </location>
</feature>
<proteinExistence type="predicted"/>
<name>Q4D8S4_TRYCC</name>
<dbReference type="Proteomes" id="UP000002296">
    <property type="component" value="Unassembled WGS sequence"/>
</dbReference>
<dbReference type="InParanoid" id="Q4D8S4"/>
<keyword evidence="3" id="KW-1185">Reference proteome</keyword>
<organism evidence="2 3">
    <name type="scientific">Trypanosoma cruzi (strain CL Brener)</name>
    <dbReference type="NCBI Taxonomy" id="353153"/>
    <lineage>
        <taxon>Eukaryota</taxon>
        <taxon>Discoba</taxon>
        <taxon>Euglenozoa</taxon>
        <taxon>Kinetoplastea</taxon>
        <taxon>Metakinetoplastina</taxon>
        <taxon>Trypanosomatida</taxon>
        <taxon>Trypanosomatidae</taxon>
        <taxon>Trypanosoma</taxon>
        <taxon>Schizotrypanum</taxon>
    </lineage>
</organism>
<dbReference type="AlphaFoldDB" id="Q4D8S4"/>
<gene>
    <name evidence="2" type="ORF">Tc00.1047053511349.40</name>
</gene>
<feature type="region of interest" description="Disordered" evidence="1">
    <location>
        <begin position="308"/>
        <end position="336"/>
    </location>
</feature>
<reference evidence="2 3" key="1">
    <citation type="journal article" date="2005" name="Science">
        <title>The genome sequence of Trypanosoma cruzi, etiologic agent of Chagas disease.</title>
        <authorList>
            <person name="El-Sayed N.M."/>
            <person name="Myler P.J."/>
            <person name="Bartholomeu D.C."/>
            <person name="Nilsson D."/>
            <person name="Aggarwal G."/>
            <person name="Tran A.N."/>
            <person name="Ghedin E."/>
            <person name="Worthey E.A."/>
            <person name="Delcher A.L."/>
            <person name="Blandin G."/>
            <person name="Westenberger S.J."/>
            <person name="Caler E."/>
            <person name="Cerqueira G.C."/>
            <person name="Branche C."/>
            <person name="Haas B."/>
            <person name="Anupama A."/>
            <person name="Arner E."/>
            <person name="Aslund L."/>
            <person name="Attipoe P."/>
            <person name="Bontempi E."/>
            <person name="Bringaud F."/>
            <person name="Burton P."/>
            <person name="Cadag E."/>
            <person name="Campbell D.A."/>
            <person name="Carrington M."/>
            <person name="Crabtree J."/>
            <person name="Darban H."/>
            <person name="da Silveira J.F."/>
            <person name="de Jong P."/>
            <person name="Edwards K."/>
            <person name="Englund P.T."/>
            <person name="Fazelina G."/>
            <person name="Feldblyum T."/>
            <person name="Ferella M."/>
            <person name="Frasch A.C."/>
            <person name="Gull K."/>
            <person name="Horn D."/>
            <person name="Hou L."/>
            <person name="Huang Y."/>
            <person name="Kindlund E."/>
            <person name="Klingbeil M."/>
            <person name="Kluge S."/>
            <person name="Koo H."/>
            <person name="Lacerda D."/>
            <person name="Levin M.J."/>
            <person name="Lorenzi H."/>
            <person name="Louie T."/>
            <person name="Machado C.R."/>
            <person name="McCulloch R."/>
            <person name="McKenna A."/>
            <person name="Mizuno Y."/>
            <person name="Mottram J.C."/>
            <person name="Nelson S."/>
            <person name="Ochaya S."/>
            <person name="Osoegawa K."/>
            <person name="Pai G."/>
            <person name="Parsons M."/>
            <person name="Pentony M."/>
            <person name="Pettersson U."/>
            <person name="Pop M."/>
            <person name="Ramirez J.L."/>
            <person name="Rinta J."/>
            <person name="Robertson L."/>
            <person name="Salzberg S.L."/>
            <person name="Sanchez D.O."/>
            <person name="Seyler A."/>
            <person name="Sharma R."/>
            <person name="Shetty J."/>
            <person name="Simpson A.J."/>
            <person name="Sisk E."/>
            <person name="Tammi M.T."/>
            <person name="Tarleton R."/>
            <person name="Teixeira S."/>
            <person name="Van Aken S."/>
            <person name="Vogt C."/>
            <person name="Ward P.N."/>
            <person name="Wickstead B."/>
            <person name="Wortman J."/>
            <person name="White O."/>
            <person name="Fraser C.M."/>
            <person name="Stuart K.D."/>
            <person name="Andersson B."/>
        </authorList>
    </citation>
    <scope>NUCLEOTIDE SEQUENCE [LARGE SCALE GENOMIC DNA]</scope>
    <source>
        <strain evidence="2 3">CL Brener</strain>
    </source>
</reference>
<sequence length="362" mass="39286">MLPRRKNAVVVMHETDWTAITFRRRSCTLPTARWLPWVRTAVHVLRQCHLLCHLWPHGLPSTARESVPTGAGPLCSASFHADGLTRIRPTIAWAVGSHASSPTLCACSAMRLIDFSILVCTSPPLHSSSCPFAVDRGWAQELGRRSSTMRSFLVGCVHSALHHGIEATAPCPALTHLHSLEVRHRDSCTASLGPRASKKDTSAHLAANLAPLRRIVGFLEPTQHERLTFLWYIEEERGAICSETMPYSIHGNAVTSIPLPRDAVLDGMRRVCSHMGIFPHHTHAPHAEQRIFVCDTVSCDGVGVLQPRHAQDAPDGSSSLAQHASGSAAMPLDSPDSRAACGASPHSCWQPCMLLPSGASCH</sequence>
<dbReference type="STRING" id="353153.Q4D8S4"/>
<dbReference type="PaxDb" id="353153-Q4D8S4"/>
<evidence type="ECO:0000313" key="3">
    <source>
        <dbReference type="Proteomes" id="UP000002296"/>
    </source>
</evidence>
<dbReference type="EMBL" id="AAHK01000808">
    <property type="protein sequence ID" value="EAN88925.1"/>
    <property type="molecule type" value="Genomic_DNA"/>
</dbReference>
<dbReference type="KEGG" id="tcr:511349.40"/>
<comment type="caution">
    <text evidence="2">The sequence shown here is derived from an EMBL/GenBank/DDBJ whole genome shotgun (WGS) entry which is preliminary data.</text>
</comment>
<evidence type="ECO:0000256" key="1">
    <source>
        <dbReference type="SAM" id="MobiDB-lite"/>
    </source>
</evidence>
<dbReference type="RefSeq" id="XP_810776.1">
    <property type="nucleotide sequence ID" value="XM_805683.1"/>
</dbReference>
<accession>Q4D8S4</accession>